<organism evidence="1 2">
    <name type="scientific">Claviceps africana</name>
    <dbReference type="NCBI Taxonomy" id="83212"/>
    <lineage>
        <taxon>Eukaryota</taxon>
        <taxon>Fungi</taxon>
        <taxon>Dikarya</taxon>
        <taxon>Ascomycota</taxon>
        <taxon>Pezizomycotina</taxon>
        <taxon>Sordariomycetes</taxon>
        <taxon>Hypocreomycetidae</taxon>
        <taxon>Hypocreales</taxon>
        <taxon>Clavicipitaceae</taxon>
        <taxon>Claviceps</taxon>
    </lineage>
</organism>
<name>A0A8K0IZW9_9HYPO</name>
<evidence type="ECO:0000313" key="1">
    <source>
        <dbReference type="EMBL" id="KAG5913154.1"/>
    </source>
</evidence>
<comment type="caution">
    <text evidence="1">The sequence shown here is derived from an EMBL/GenBank/DDBJ whole genome shotgun (WGS) entry which is preliminary data.</text>
</comment>
<gene>
    <name evidence="1" type="ORF">E4U42_001417</name>
</gene>
<accession>A0A8K0IZW9</accession>
<dbReference type="Proteomes" id="UP000811619">
    <property type="component" value="Unassembled WGS sequence"/>
</dbReference>
<keyword evidence="2" id="KW-1185">Reference proteome</keyword>
<protein>
    <submittedName>
        <fullName evidence="1">Uncharacterized protein</fullName>
    </submittedName>
</protein>
<evidence type="ECO:0000313" key="2">
    <source>
        <dbReference type="Proteomes" id="UP000811619"/>
    </source>
</evidence>
<proteinExistence type="predicted"/>
<dbReference type="AlphaFoldDB" id="A0A8K0IZW9"/>
<dbReference type="EMBL" id="SRPY01001423">
    <property type="protein sequence ID" value="KAG5913154.1"/>
    <property type="molecule type" value="Genomic_DNA"/>
</dbReference>
<reference evidence="1" key="1">
    <citation type="journal article" date="2020" name="bioRxiv">
        <title>Whole genome comparisons of ergot fungi reveals the divergence and evolution of species within the genus Claviceps are the result of varying mechanisms driving genome evolution and host range expansion.</title>
        <authorList>
            <person name="Wyka S.A."/>
            <person name="Mondo S.J."/>
            <person name="Liu M."/>
            <person name="Dettman J."/>
            <person name="Nalam V."/>
            <person name="Broders K.D."/>
        </authorList>
    </citation>
    <scope>NUCLEOTIDE SEQUENCE</scope>
    <source>
        <strain evidence="1">CCC 489</strain>
    </source>
</reference>
<sequence length="150" mass="16382">MDVNETLWKHPAFRNSADMFRPALGSDTKPDRWLRVSNLPFRDGTCPGAWGSVCRGFRNMPYMGIPAVHDAPSTRGPPIGWNRALGASHRREVPMTGWYIAGLYPSRCRGRGSAAGSAIDLAPTMGTFSTSAVVSDAIIHQLHRAGMKDE</sequence>